<gene>
    <name evidence="1" type="ORF">GCM10011588_37590</name>
</gene>
<evidence type="ECO:0000313" key="2">
    <source>
        <dbReference type="Proteomes" id="UP000638263"/>
    </source>
</evidence>
<dbReference type="AlphaFoldDB" id="A0A917RQW6"/>
<reference evidence="1" key="2">
    <citation type="submission" date="2020-09" db="EMBL/GenBank/DDBJ databases">
        <authorList>
            <person name="Sun Q."/>
            <person name="Zhou Y."/>
        </authorList>
    </citation>
    <scope>NUCLEOTIDE SEQUENCE</scope>
    <source>
        <strain evidence="1">CGMCC 4.3508</strain>
    </source>
</reference>
<keyword evidence="2" id="KW-1185">Reference proteome</keyword>
<dbReference type="EMBL" id="BMMH01000007">
    <property type="protein sequence ID" value="GGL19457.1"/>
    <property type="molecule type" value="Genomic_DNA"/>
</dbReference>
<organism evidence="1 2">
    <name type="scientific">Nocardia jinanensis</name>
    <dbReference type="NCBI Taxonomy" id="382504"/>
    <lineage>
        <taxon>Bacteria</taxon>
        <taxon>Bacillati</taxon>
        <taxon>Actinomycetota</taxon>
        <taxon>Actinomycetes</taxon>
        <taxon>Mycobacteriales</taxon>
        <taxon>Nocardiaceae</taxon>
        <taxon>Nocardia</taxon>
    </lineage>
</organism>
<comment type="caution">
    <text evidence="1">The sequence shown here is derived from an EMBL/GenBank/DDBJ whole genome shotgun (WGS) entry which is preliminary data.</text>
</comment>
<name>A0A917RQW6_9NOCA</name>
<reference evidence="1" key="1">
    <citation type="journal article" date="2014" name="Int. J. Syst. Evol. Microbiol.">
        <title>Complete genome sequence of Corynebacterium casei LMG S-19264T (=DSM 44701T), isolated from a smear-ripened cheese.</title>
        <authorList>
            <consortium name="US DOE Joint Genome Institute (JGI-PGF)"/>
            <person name="Walter F."/>
            <person name="Albersmeier A."/>
            <person name="Kalinowski J."/>
            <person name="Ruckert C."/>
        </authorList>
    </citation>
    <scope>NUCLEOTIDE SEQUENCE</scope>
    <source>
        <strain evidence="1">CGMCC 4.3508</strain>
    </source>
</reference>
<accession>A0A917RQW6</accession>
<sequence length="115" mass="12430">MTVTDARIVEGDDEEWELRFEWNGVPESWPISPGDDEELEAALTFATYVHGLGGTRLGCFGAVEPVDDNYSAEAVFGDPDALNRLGARFGLGFSGNSLWLRLRGARGGQGPEVTP</sequence>
<dbReference type="RefSeq" id="WP_058853613.1">
    <property type="nucleotide sequence ID" value="NZ_BMMH01000007.1"/>
</dbReference>
<dbReference type="Proteomes" id="UP000638263">
    <property type="component" value="Unassembled WGS sequence"/>
</dbReference>
<protein>
    <submittedName>
        <fullName evidence="1">Uncharacterized protein</fullName>
    </submittedName>
</protein>
<proteinExistence type="predicted"/>
<evidence type="ECO:0000313" key="1">
    <source>
        <dbReference type="EMBL" id="GGL19457.1"/>
    </source>
</evidence>